<protein>
    <recommendedName>
        <fullName evidence="12">Serine--tRNA ligase</fullName>
        <ecNumber evidence="12">6.1.1.11</ecNumber>
    </recommendedName>
    <alternativeName>
        <fullName evidence="12">Seryl-tRNA synthetase</fullName>
        <shortName evidence="12">SerRS</shortName>
    </alternativeName>
    <alternativeName>
        <fullName evidence="12">Seryl-tRNA(Ser/Sec) synthetase</fullName>
    </alternativeName>
</protein>
<dbReference type="InterPro" id="IPR002314">
    <property type="entry name" value="aa-tRNA-synt_IIb"/>
</dbReference>
<dbReference type="GO" id="GO:0005737">
    <property type="term" value="C:cytoplasm"/>
    <property type="evidence" value="ECO:0007669"/>
    <property type="project" value="UniProtKB-SubCell"/>
</dbReference>
<dbReference type="SUPFAM" id="SSF55681">
    <property type="entry name" value="Class II aaRS and biotin synthetases"/>
    <property type="match status" value="1"/>
</dbReference>
<comment type="similarity">
    <text evidence="3 12">Belongs to the class-II aminoacyl-tRNA synthetase family. Type-1 seryl-tRNA synthetase subfamily.</text>
</comment>
<evidence type="ECO:0000256" key="9">
    <source>
        <dbReference type="ARBA" id="ARBA00023146"/>
    </source>
</evidence>
<comment type="domain">
    <text evidence="12">Consists of two distinct domains, a catalytic core and a N-terminal extension that is involved in tRNA binding.</text>
</comment>
<sequence>MHDIELIRKNPETFSQMIEKRGIEKSVVGKILELDTKKRASTTSIQDLQMRRNEVTDRIAKLKKDGVECISEVEESKSITNEINEINPEILKLEDELFILLSSLPNLSLAGVPIGEDENQNVEIRKVGKPKEFSFKPLPHYELGEKLGFMDFKQAAVISGSRFVILKDKLAKLERALINFMLDIHTQEFDYTEVSHPALVLEKTMYGACQLPKFAEDSFVTTDGFRLIPTSEVPLTNLVADSIIDAEDLPMRFTAVSPCFRREAGSAGRDTRGMIRQHQFSKVELVSITTEEQSQKELERMLSIAEEVLKRLELPYRVMLLCSGDMGFAAQMTYDLEVWFPEQGKYREISSCSNCGTFQARRMKARYYATQDKKIKKFVHTLNGSALSIGRTIAAILENYQNTDGSIEVPKVLQSYMNNCQIID</sequence>
<dbReference type="GO" id="GO:0005524">
    <property type="term" value="F:ATP binding"/>
    <property type="evidence" value="ECO:0007669"/>
    <property type="project" value="UniProtKB-UniRule"/>
</dbReference>
<dbReference type="InterPro" id="IPR006195">
    <property type="entry name" value="aa-tRNA-synth_II"/>
</dbReference>
<dbReference type="PROSITE" id="PS50862">
    <property type="entry name" value="AA_TRNA_LIGASE_II"/>
    <property type="match status" value="1"/>
</dbReference>
<evidence type="ECO:0000256" key="10">
    <source>
        <dbReference type="ARBA" id="ARBA00047929"/>
    </source>
</evidence>
<comment type="subunit">
    <text evidence="12">Homodimer. The tRNA molecule binds across the dimer.</text>
</comment>
<dbReference type="NCBIfam" id="TIGR00414">
    <property type="entry name" value="serS"/>
    <property type="match status" value="1"/>
</dbReference>
<dbReference type="InterPro" id="IPR042103">
    <property type="entry name" value="SerRS_1_N_sf"/>
</dbReference>
<dbReference type="PRINTS" id="PR00981">
    <property type="entry name" value="TRNASYNTHSER"/>
</dbReference>
<dbReference type="Gene3D" id="3.30.930.10">
    <property type="entry name" value="Bira Bifunctional Protein, Domain 2"/>
    <property type="match status" value="1"/>
</dbReference>
<dbReference type="GO" id="GO:0004828">
    <property type="term" value="F:serine-tRNA ligase activity"/>
    <property type="evidence" value="ECO:0007669"/>
    <property type="project" value="UniProtKB-UniRule"/>
</dbReference>
<evidence type="ECO:0000313" key="16">
    <source>
        <dbReference type="EMBL" id="GHM59546.1"/>
    </source>
</evidence>
<dbReference type="Pfam" id="PF00587">
    <property type="entry name" value="tRNA-synt_2b"/>
    <property type="match status" value="1"/>
</dbReference>
<dbReference type="EC" id="6.1.1.11" evidence="12"/>
<evidence type="ECO:0000256" key="8">
    <source>
        <dbReference type="ARBA" id="ARBA00022917"/>
    </source>
</evidence>
<evidence type="ECO:0000313" key="17">
    <source>
        <dbReference type="Proteomes" id="UP000637906"/>
    </source>
</evidence>
<feature type="binding site" evidence="13">
    <location>
        <position position="261"/>
    </location>
    <ligand>
        <name>L-serine</name>
        <dbReference type="ChEBI" id="CHEBI:33384"/>
    </ligand>
</feature>
<feature type="binding site" evidence="12 14">
    <location>
        <begin position="348"/>
        <end position="351"/>
    </location>
    <ligand>
        <name>ATP</name>
        <dbReference type="ChEBI" id="CHEBI:30616"/>
    </ligand>
</feature>
<feature type="binding site" evidence="12">
    <location>
        <position position="385"/>
    </location>
    <ligand>
        <name>L-serine</name>
        <dbReference type="ChEBI" id="CHEBI:33384"/>
    </ligand>
</feature>
<proteinExistence type="inferred from homology"/>
<feature type="domain" description="Aminoacyl-transfer RNA synthetases class-II family profile" evidence="15">
    <location>
        <begin position="172"/>
        <end position="410"/>
    </location>
</feature>
<dbReference type="EMBL" id="BNGU01000018">
    <property type="protein sequence ID" value="GHM59546.1"/>
    <property type="molecule type" value="Genomic_DNA"/>
</dbReference>
<organism evidence="16 17">
    <name type="scientific">Candidatus Mesenet longicola</name>
    <dbReference type="NCBI Taxonomy" id="1892558"/>
    <lineage>
        <taxon>Bacteria</taxon>
        <taxon>Pseudomonadati</taxon>
        <taxon>Pseudomonadota</taxon>
        <taxon>Alphaproteobacteria</taxon>
        <taxon>Rickettsiales</taxon>
        <taxon>Anaplasmataceae</taxon>
        <taxon>Candidatus Mesenet</taxon>
    </lineage>
</organism>
<evidence type="ECO:0000256" key="6">
    <source>
        <dbReference type="ARBA" id="ARBA00022741"/>
    </source>
</evidence>
<feature type="binding site" evidence="12">
    <location>
        <begin position="230"/>
        <end position="232"/>
    </location>
    <ligand>
        <name>L-serine</name>
        <dbReference type="ChEBI" id="CHEBI:33384"/>
    </ligand>
</feature>
<keyword evidence="6 12" id="KW-0547">Nucleotide-binding</keyword>
<comment type="catalytic activity">
    <reaction evidence="11 12">
        <text>tRNA(Ser) + L-serine + ATP = L-seryl-tRNA(Ser) + AMP + diphosphate + H(+)</text>
        <dbReference type="Rhea" id="RHEA:12292"/>
        <dbReference type="Rhea" id="RHEA-COMP:9669"/>
        <dbReference type="Rhea" id="RHEA-COMP:9703"/>
        <dbReference type="ChEBI" id="CHEBI:15378"/>
        <dbReference type="ChEBI" id="CHEBI:30616"/>
        <dbReference type="ChEBI" id="CHEBI:33019"/>
        <dbReference type="ChEBI" id="CHEBI:33384"/>
        <dbReference type="ChEBI" id="CHEBI:78442"/>
        <dbReference type="ChEBI" id="CHEBI:78533"/>
        <dbReference type="ChEBI" id="CHEBI:456215"/>
        <dbReference type="EC" id="6.1.1.11"/>
    </reaction>
</comment>
<dbReference type="Proteomes" id="UP000637906">
    <property type="component" value="Unassembled WGS sequence"/>
</dbReference>
<keyword evidence="7 12" id="KW-0067">ATP-binding</keyword>
<comment type="catalytic activity">
    <reaction evidence="10 12">
        <text>tRNA(Sec) + L-serine + ATP = L-seryl-tRNA(Sec) + AMP + diphosphate + H(+)</text>
        <dbReference type="Rhea" id="RHEA:42580"/>
        <dbReference type="Rhea" id="RHEA-COMP:9742"/>
        <dbReference type="Rhea" id="RHEA-COMP:10128"/>
        <dbReference type="ChEBI" id="CHEBI:15378"/>
        <dbReference type="ChEBI" id="CHEBI:30616"/>
        <dbReference type="ChEBI" id="CHEBI:33019"/>
        <dbReference type="ChEBI" id="CHEBI:33384"/>
        <dbReference type="ChEBI" id="CHEBI:78442"/>
        <dbReference type="ChEBI" id="CHEBI:78533"/>
        <dbReference type="ChEBI" id="CHEBI:456215"/>
        <dbReference type="EC" id="6.1.1.11"/>
    </reaction>
</comment>
<evidence type="ECO:0000256" key="7">
    <source>
        <dbReference type="ARBA" id="ARBA00022840"/>
    </source>
</evidence>
<dbReference type="InterPro" id="IPR002317">
    <property type="entry name" value="Ser-tRNA-ligase_type_1"/>
</dbReference>
<evidence type="ECO:0000256" key="1">
    <source>
        <dbReference type="ARBA" id="ARBA00004496"/>
    </source>
</evidence>
<keyword evidence="5 12" id="KW-0436">Ligase</keyword>
<dbReference type="InterPro" id="IPR010978">
    <property type="entry name" value="tRNA-bd_arm"/>
</dbReference>
<evidence type="ECO:0000259" key="15">
    <source>
        <dbReference type="PROSITE" id="PS50862"/>
    </source>
</evidence>
<evidence type="ECO:0000256" key="11">
    <source>
        <dbReference type="ARBA" id="ARBA00048823"/>
    </source>
</evidence>
<dbReference type="GO" id="GO:0016260">
    <property type="term" value="P:selenocysteine biosynthetic process"/>
    <property type="evidence" value="ECO:0007669"/>
    <property type="project" value="UniProtKB-UniRule"/>
</dbReference>
<comment type="caution">
    <text evidence="16">The sequence shown here is derived from an EMBL/GenBank/DDBJ whole genome shotgun (WGS) entry which is preliminary data.</text>
</comment>
<gene>
    <name evidence="12 16" type="primary">serS</name>
    <name evidence="16" type="ORF">sL5_05390</name>
</gene>
<comment type="function">
    <text evidence="12">Catalyzes the attachment of serine to tRNA(Ser). Is also able to aminoacylate tRNA(Sec) with serine, to form the misacylated tRNA L-seryl-tRNA(Sec), which will be further converted into selenocysteinyl-tRNA(Sec).</text>
</comment>
<reference evidence="16 17" key="1">
    <citation type="journal article" date="2021" name="Microb. Ecol.">
        <title>Candidatus Mesenet longicola: Novel Endosymbionts of Brontispa longissima that Induce Cytoplasmic Incompatibility.</title>
        <authorList>
            <person name="Takano S."/>
            <person name="Gotoh Y."/>
            <person name="Hayashi T."/>
        </authorList>
    </citation>
    <scope>NUCLEOTIDE SEQUENCE [LARGE SCALE GENOMIC DNA]</scope>
    <source>
        <strain evidence="16">L5</strain>
    </source>
</reference>
<keyword evidence="17" id="KW-1185">Reference proteome</keyword>
<evidence type="ECO:0000256" key="14">
    <source>
        <dbReference type="PIRSR" id="PIRSR001529-2"/>
    </source>
</evidence>
<feature type="binding site" evidence="13">
    <location>
        <position position="383"/>
    </location>
    <ligand>
        <name>L-serine</name>
        <dbReference type="ChEBI" id="CHEBI:33384"/>
    </ligand>
</feature>
<dbReference type="InterPro" id="IPR045864">
    <property type="entry name" value="aa-tRNA-synth_II/BPL/LPL"/>
</dbReference>
<feature type="binding site" evidence="12 14">
    <location>
        <begin position="261"/>
        <end position="263"/>
    </location>
    <ligand>
        <name>ATP</name>
        <dbReference type="ChEBI" id="CHEBI:30616"/>
    </ligand>
</feature>
<feature type="binding site" evidence="13">
    <location>
        <position position="230"/>
    </location>
    <ligand>
        <name>L-serine</name>
        <dbReference type="ChEBI" id="CHEBI:33384"/>
    </ligand>
</feature>
<dbReference type="PANTHER" id="PTHR43697">
    <property type="entry name" value="SERYL-TRNA SYNTHETASE"/>
    <property type="match status" value="1"/>
</dbReference>
<feature type="binding site" evidence="12 13">
    <location>
        <position position="284"/>
    </location>
    <ligand>
        <name>L-serine</name>
        <dbReference type="ChEBI" id="CHEBI:33384"/>
    </ligand>
</feature>
<keyword evidence="9 12" id="KW-0030">Aminoacyl-tRNA synthetase</keyword>
<keyword evidence="4 12" id="KW-0963">Cytoplasm</keyword>
<dbReference type="Gene3D" id="1.10.287.40">
    <property type="entry name" value="Serine-tRNA synthetase, tRNA binding domain"/>
    <property type="match status" value="1"/>
</dbReference>
<dbReference type="HAMAP" id="MF_00176">
    <property type="entry name" value="Ser_tRNA_synth_type1"/>
    <property type="match status" value="1"/>
</dbReference>
<dbReference type="InterPro" id="IPR033729">
    <property type="entry name" value="SerRS_core"/>
</dbReference>
<dbReference type="SUPFAM" id="SSF46589">
    <property type="entry name" value="tRNA-binding arm"/>
    <property type="match status" value="1"/>
</dbReference>
<dbReference type="InterPro" id="IPR015866">
    <property type="entry name" value="Ser-tRNA-synth_1_N"/>
</dbReference>
<dbReference type="CDD" id="cd00770">
    <property type="entry name" value="SerRS_core"/>
    <property type="match status" value="1"/>
</dbReference>
<dbReference type="Pfam" id="PF02403">
    <property type="entry name" value="Seryl_tRNA_N"/>
    <property type="match status" value="1"/>
</dbReference>
<evidence type="ECO:0000256" key="4">
    <source>
        <dbReference type="ARBA" id="ARBA00022490"/>
    </source>
</evidence>
<comment type="subcellular location">
    <subcellularLocation>
        <location evidence="1 12">Cytoplasm</location>
    </subcellularLocation>
</comment>
<evidence type="ECO:0000256" key="13">
    <source>
        <dbReference type="PIRSR" id="PIRSR001529-1"/>
    </source>
</evidence>
<evidence type="ECO:0000256" key="12">
    <source>
        <dbReference type="HAMAP-Rule" id="MF_00176"/>
    </source>
</evidence>
<dbReference type="UniPathway" id="UPA00906">
    <property type="reaction ID" value="UER00895"/>
</dbReference>
<name>A0A8J3HWG1_9RICK</name>
<dbReference type="AlphaFoldDB" id="A0A8J3HWG1"/>
<accession>A0A8J3HWG1</accession>
<evidence type="ECO:0000256" key="2">
    <source>
        <dbReference type="ARBA" id="ARBA00005045"/>
    </source>
</evidence>
<dbReference type="PIRSF" id="PIRSF001529">
    <property type="entry name" value="Ser-tRNA-synth_IIa"/>
    <property type="match status" value="1"/>
</dbReference>
<dbReference type="PANTHER" id="PTHR43697:SF1">
    <property type="entry name" value="SERINE--TRNA LIGASE"/>
    <property type="match status" value="1"/>
</dbReference>
<evidence type="ECO:0000256" key="5">
    <source>
        <dbReference type="ARBA" id="ARBA00022598"/>
    </source>
</evidence>
<dbReference type="GO" id="GO:0006434">
    <property type="term" value="P:seryl-tRNA aminoacylation"/>
    <property type="evidence" value="ECO:0007669"/>
    <property type="project" value="UniProtKB-UniRule"/>
</dbReference>
<comment type="caution">
    <text evidence="12">Lacks conserved residue(s) required for the propagation of feature annotation.</text>
</comment>
<keyword evidence="8 12" id="KW-0648">Protein biosynthesis</keyword>
<comment type="pathway">
    <text evidence="2 12">Aminoacyl-tRNA biosynthesis; selenocysteinyl-tRNA(Sec) biosynthesis; L-seryl-tRNA(Sec) from L-serine and tRNA(Sec): step 1/1.</text>
</comment>
<evidence type="ECO:0000256" key="3">
    <source>
        <dbReference type="ARBA" id="ARBA00010728"/>
    </source>
</evidence>